<evidence type="ECO:0000313" key="1">
    <source>
        <dbReference type="EMBL" id="KAI4316039.1"/>
    </source>
</evidence>
<keyword evidence="2" id="KW-1185">Reference proteome</keyword>
<dbReference type="EMBL" id="CM039435">
    <property type="protein sequence ID" value="KAI4316039.1"/>
    <property type="molecule type" value="Genomic_DNA"/>
</dbReference>
<sequence>MRVCGRILCFGVWLPHLNNYFPFASSCKLINLGTSLGSATSYADPFSPGISNRHNFKKNHILRSETLKF</sequence>
<evidence type="ECO:0000313" key="2">
    <source>
        <dbReference type="Proteomes" id="UP000828941"/>
    </source>
</evidence>
<organism evidence="1 2">
    <name type="scientific">Bauhinia variegata</name>
    <name type="common">Purple orchid tree</name>
    <name type="synonym">Phanera variegata</name>
    <dbReference type="NCBI Taxonomy" id="167791"/>
    <lineage>
        <taxon>Eukaryota</taxon>
        <taxon>Viridiplantae</taxon>
        <taxon>Streptophyta</taxon>
        <taxon>Embryophyta</taxon>
        <taxon>Tracheophyta</taxon>
        <taxon>Spermatophyta</taxon>
        <taxon>Magnoliopsida</taxon>
        <taxon>eudicotyledons</taxon>
        <taxon>Gunneridae</taxon>
        <taxon>Pentapetalae</taxon>
        <taxon>rosids</taxon>
        <taxon>fabids</taxon>
        <taxon>Fabales</taxon>
        <taxon>Fabaceae</taxon>
        <taxon>Cercidoideae</taxon>
        <taxon>Cercideae</taxon>
        <taxon>Bauhiniinae</taxon>
        <taxon>Bauhinia</taxon>
    </lineage>
</organism>
<name>A0ACB9LXW4_BAUVA</name>
<dbReference type="Proteomes" id="UP000828941">
    <property type="component" value="Chromosome 10"/>
</dbReference>
<protein>
    <submittedName>
        <fullName evidence="1">Uncharacterized protein</fullName>
    </submittedName>
</protein>
<comment type="caution">
    <text evidence="1">The sequence shown here is derived from an EMBL/GenBank/DDBJ whole genome shotgun (WGS) entry which is preliminary data.</text>
</comment>
<reference evidence="1 2" key="1">
    <citation type="journal article" date="2022" name="DNA Res.">
        <title>Chromosomal-level genome assembly of the orchid tree Bauhinia variegata (Leguminosae; Cercidoideae) supports the allotetraploid origin hypothesis of Bauhinia.</title>
        <authorList>
            <person name="Zhong Y."/>
            <person name="Chen Y."/>
            <person name="Zheng D."/>
            <person name="Pang J."/>
            <person name="Liu Y."/>
            <person name="Luo S."/>
            <person name="Meng S."/>
            <person name="Qian L."/>
            <person name="Wei D."/>
            <person name="Dai S."/>
            <person name="Zhou R."/>
        </authorList>
    </citation>
    <scope>NUCLEOTIDE SEQUENCE [LARGE SCALE GENOMIC DNA]</scope>
    <source>
        <strain evidence="1">BV-YZ2020</strain>
    </source>
</reference>
<proteinExistence type="predicted"/>
<gene>
    <name evidence="1" type="ORF">L6164_024057</name>
</gene>
<accession>A0ACB9LXW4</accession>